<reference evidence="4 5" key="1">
    <citation type="submission" date="2017-03" db="EMBL/GenBank/DDBJ databases">
        <title>Complete genome sequence of Candidatus 'Thiodictyon syntrophicum' sp. nov. strain Cad16T, a photolithoautotroph purple sulfur bacterium isolated from an alpine meromictic lake.</title>
        <authorList>
            <person name="Luedin S.M."/>
            <person name="Pothier J.F."/>
            <person name="Danza F."/>
            <person name="Storelli N."/>
            <person name="Wittwer M."/>
            <person name="Tonolla M."/>
        </authorList>
    </citation>
    <scope>NUCLEOTIDE SEQUENCE [LARGE SCALE GENOMIC DNA]</scope>
    <source>
        <strain evidence="4 5">Cad16T</strain>
        <plasmid evidence="5">Plasmid pts485</plasmid>
    </source>
</reference>
<feature type="region of interest" description="Disordered" evidence="2">
    <location>
        <begin position="1"/>
        <end position="25"/>
    </location>
</feature>
<keyword evidence="5" id="KW-1185">Reference proteome</keyword>
<evidence type="ECO:0000259" key="3">
    <source>
        <dbReference type="PROSITE" id="PS50234"/>
    </source>
</evidence>
<gene>
    <name evidence="4" type="primary">bchD</name>
    <name evidence="4" type="ORF">THSYN_32270</name>
</gene>
<dbReference type="InterPro" id="IPR027417">
    <property type="entry name" value="P-loop_NTPase"/>
</dbReference>
<dbReference type="PANTHER" id="PTHR43473:SF2">
    <property type="entry name" value="MAGNESIUM-CHELATASE SUBUNIT CHLD, CHLOROPLASTIC"/>
    <property type="match status" value="1"/>
</dbReference>
<dbReference type="InterPro" id="IPR002035">
    <property type="entry name" value="VWF_A"/>
</dbReference>
<dbReference type="InterPro" id="IPR041628">
    <property type="entry name" value="ChlI/MoxR_AAA_lid"/>
</dbReference>
<feature type="domain" description="VWFA" evidence="3">
    <location>
        <begin position="449"/>
        <end position="629"/>
    </location>
</feature>
<feature type="region of interest" description="Disordered" evidence="2">
    <location>
        <begin position="342"/>
        <end position="370"/>
    </location>
</feature>
<feature type="region of interest" description="Disordered" evidence="2">
    <location>
        <begin position="278"/>
        <end position="310"/>
    </location>
</feature>
<keyword evidence="4" id="KW-0614">Plasmid</keyword>
<proteinExistence type="inferred from homology"/>
<comment type="similarity">
    <text evidence="1">Belongs to the Mg-chelatase subunits D/I family.</text>
</comment>
<dbReference type="Proteomes" id="UP000232638">
    <property type="component" value="Plasmid pTs485"/>
</dbReference>
<dbReference type="NCBIfam" id="NF009943">
    <property type="entry name" value="PRK13406.1"/>
    <property type="match status" value="1"/>
</dbReference>
<dbReference type="InterPro" id="IPR041702">
    <property type="entry name" value="BchD/ChlD_VWA"/>
</dbReference>
<dbReference type="Gene3D" id="1.10.8.80">
    <property type="entry name" value="Magnesium chelatase subunit I, C-Terminal domain"/>
    <property type="match status" value="1"/>
</dbReference>
<sequence length="631" mass="67114">MSAPPANPLAKSPMGGSAPPPAPPRYHPWDDAALIATLFAVDPSGVGGVCLRALPGPVRDQWLADTRELLPPDMHRRKIPLHVTDGRLLGGLDLTATLRAGRPVAEHGLLAEAHGGVVELAMAERVRGSPVSYLCAALDTGEVVLERDGIALRSPARLGVIALDEGSNEDEQVADALVDRLAFLVDLSPIGVRDMGDLPYEVADIVAARERLPQVTISEAQVNAICETALALGIHSLRAALHAVRVARIAAALDGDPEVTDGQVNLAARLVMAPRATQLPSMEPPPDQEPPPPEPPPPDQDGESDANQEQRNDPLADQILDATKATIPQDLLERLRLGQMRRAKVRSTGKSGQVQQANMRGRPAGVRRGELRPGDRLNLIETLRAAAPWQRVRRAERERGLTPDQRAAPLPAPAKRGGRKKAAPVVMPRIEVRKDDFRIQKYKHRSETTAVFVVDASGSSALHRLGEAKGAVELLLADCYVRRDRVALVAFRGKMAELLLPPTRSLVRTKRCLADLPGGGGTPLASGIEVGLALADAVKRRGGTPLLVLLTDGRANVARNGEGGRPKATEEALIVARLVRAAGVAAMVVDTSNHPHPQAKALAEAMDATYMPLPHADAGRLNAAVKAKAGL</sequence>
<dbReference type="SMART" id="SM00327">
    <property type="entry name" value="VWA"/>
    <property type="match status" value="1"/>
</dbReference>
<name>A0A2K8UJN1_9GAMM</name>
<dbReference type="RefSeq" id="WP_100923329.1">
    <property type="nucleotide sequence ID" value="NZ_CP020372.1"/>
</dbReference>
<organism evidence="4 5">
    <name type="scientific">Candidatus Thiodictyon syntrophicum</name>
    <dbReference type="NCBI Taxonomy" id="1166950"/>
    <lineage>
        <taxon>Bacteria</taxon>
        <taxon>Pseudomonadati</taxon>
        <taxon>Pseudomonadota</taxon>
        <taxon>Gammaproteobacteria</taxon>
        <taxon>Chromatiales</taxon>
        <taxon>Chromatiaceae</taxon>
        <taxon>Thiodictyon</taxon>
    </lineage>
</organism>
<dbReference type="SUPFAM" id="SSF53300">
    <property type="entry name" value="vWA-like"/>
    <property type="match status" value="1"/>
</dbReference>
<dbReference type="OrthoDB" id="9775079at2"/>
<dbReference type="EMBL" id="CP020372">
    <property type="protein sequence ID" value="AUB85722.1"/>
    <property type="molecule type" value="Genomic_DNA"/>
</dbReference>
<dbReference type="AlphaFoldDB" id="A0A2K8UJN1"/>
<dbReference type="SUPFAM" id="SSF52540">
    <property type="entry name" value="P-loop containing nucleoside triphosphate hydrolases"/>
    <property type="match status" value="1"/>
</dbReference>
<protein>
    <submittedName>
        <fullName evidence="4">Magnesium chelatase ATPase subunit D</fullName>
    </submittedName>
</protein>
<feature type="region of interest" description="Disordered" evidence="2">
    <location>
        <begin position="396"/>
        <end position="423"/>
    </location>
</feature>
<dbReference type="PANTHER" id="PTHR43473">
    <property type="entry name" value="MAGNESIUM-CHELATASE SUBUNIT CHLD, CHLOROPLASTIC"/>
    <property type="match status" value="1"/>
</dbReference>
<evidence type="ECO:0000313" key="5">
    <source>
        <dbReference type="Proteomes" id="UP000232638"/>
    </source>
</evidence>
<feature type="compositionally biased region" description="Polar residues" evidence="2">
    <location>
        <begin position="348"/>
        <end position="358"/>
    </location>
</feature>
<dbReference type="InterPro" id="IPR036465">
    <property type="entry name" value="vWFA_dom_sf"/>
</dbReference>
<accession>A0A2K8UJN1</accession>
<dbReference type="Pfam" id="PF17863">
    <property type="entry name" value="AAA_lid_2"/>
    <property type="match status" value="1"/>
</dbReference>
<dbReference type="KEGG" id="tsy:THSYN_32270"/>
<feature type="compositionally biased region" description="Pro residues" evidence="2">
    <location>
        <begin position="282"/>
        <end position="299"/>
    </location>
</feature>
<dbReference type="CDD" id="cd01451">
    <property type="entry name" value="vWA_Magnesium_chelatase"/>
    <property type="match status" value="1"/>
</dbReference>
<dbReference type="Pfam" id="PF13519">
    <property type="entry name" value="VWA_2"/>
    <property type="match status" value="1"/>
</dbReference>
<geneLocation type="plasmid" evidence="5">
    <name>pts485</name>
</geneLocation>
<evidence type="ECO:0000256" key="2">
    <source>
        <dbReference type="SAM" id="MobiDB-lite"/>
    </source>
</evidence>
<evidence type="ECO:0000256" key="1">
    <source>
        <dbReference type="ARBA" id="ARBA00005799"/>
    </source>
</evidence>
<dbReference type="PROSITE" id="PS50234">
    <property type="entry name" value="VWFA"/>
    <property type="match status" value="1"/>
</dbReference>
<evidence type="ECO:0000313" key="4">
    <source>
        <dbReference type="EMBL" id="AUB85722.1"/>
    </source>
</evidence>
<dbReference type="Gene3D" id="3.40.50.410">
    <property type="entry name" value="von Willebrand factor, type A domain"/>
    <property type="match status" value="1"/>
</dbReference>
<dbReference type="Gene3D" id="3.40.50.300">
    <property type="entry name" value="P-loop containing nucleotide triphosphate hydrolases"/>
    <property type="match status" value="1"/>
</dbReference>